<dbReference type="AlphaFoldDB" id="A0ABD0U0M7"/>
<sequence>MGEVRQNPSSATMALKPVRINEEAKKVLEEELPKKVRHPHTIRYIERKLVDKGFHRMERHPGDGISLARGPPKSGHGGPFTWEGPDSEFEAEPEPDPAALDEADPDYVEEEEEKEMVVGELEVAKVAEAREGVSRIEIRAPDQV</sequence>
<feature type="region of interest" description="Disordered" evidence="1">
    <location>
        <begin position="56"/>
        <end position="107"/>
    </location>
</feature>
<comment type="caution">
    <text evidence="2">The sequence shown here is derived from an EMBL/GenBank/DDBJ whole genome shotgun (WGS) entry which is preliminary data.</text>
</comment>
<name>A0ABD0U0M7_DENTH</name>
<dbReference type="Proteomes" id="UP001552299">
    <property type="component" value="Unassembled WGS sequence"/>
</dbReference>
<evidence type="ECO:0000313" key="3">
    <source>
        <dbReference type="Proteomes" id="UP001552299"/>
    </source>
</evidence>
<dbReference type="EMBL" id="JANQDX010000018">
    <property type="protein sequence ID" value="KAL0905447.1"/>
    <property type="molecule type" value="Genomic_DNA"/>
</dbReference>
<organism evidence="2 3">
    <name type="scientific">Dendrobium thyrsiflorum</name>
    <name type="common">Pinecone-like raceme dendrobium</name>
    <name type="synonym">Orchid</name>
    <dbReference type="NCBI Taxonomy" id="117978"/>
    <lineage>
        <taxon>Eukaryota</taxon>
        <taxon>Viridiplantae</taxon>
        <taxon>Streptophyta</taxon>
        <taxon>Embryophyta</taxon>
        <taxon>Tracheophyta</taxon>
        <taxon>Spermatophyta</taxon>
        <taxon>Magnoliopsida</taxon>
        <taxon>Liliopsida</taxon>
        <taxon>Asparagales</taxon>
        <taxon>Orchidaceae</taxon>
        <taxon>Epidendroideae</taxon>
        <taxon>Malaxideae</taxon>
        <taxon>Dendrobiinae</taxon>
        <taxon>Dendrobium</taxon>
    </lineage>
</organism>
<feature type="compositionally biased region" description="Acidic residues" evidence="1">
    <location>
        <begin position="85"/>
        <end position="107"/>
    </location>
</feature>
<accession>A0ABD0U0M7</accession>
<evidence type="ECO:0000313" key="2">
    <source>
        <dbReference type="EMBL" id="KAL0905447.1"/>
    </source>
</evidence>
<keyword evidence="3" id="KW-1185">Reference proteome</keyword>
<gene>
    <name evidence="2" type="ORF">M5K25_023867</name>
</gene>
<evidence type="ECO:0000256" key="1">
    <source>
        <dbReference type="SAM" id="MobiDB-lite"/>
    </source>
</evidence>
<reference evidence="2 3" key="1">
    <citation type="journal article" date="2024" name="Plant Biotechnol. J.">
        <title>Dendrobium thyrsiflorum genome and its molecular insights into genes involved in important horticultural traits.</title>
        <authorList>
            <person name="Chen B."/>
            <person name="Wang J.Y."/>
            <person name="Zheng P.J."/>
            <person name="Li K.L."/>
            <person name="Liang Y.M."/>
            <person name="Chen X.F."/>
            <person name="Zhang C."/>
            <person name="Zhao X."/>
            <person name="He X."/>
            <person name="Zhang G.Q."/>
            <person name="Liu Z.J."/>
            <person name="Xu Q."/>
        </authorList>
    </citation>
    <scope>NUCLEOTIDE SEQUENCE [LARGE SCALE GENOMIC DNA]</scope>
    <source>
        <strain evidence="2">GZMU011</strain>
    </source>
</reference>
<proteinExistence type="predicted"/>
<protein>
    <submittedName>
        <fullName evidence="2">Uncharacterized protein</fullName>
    </submittedName>
</protein>